<keyword evidence="2" id="KW-1185">Reference proteome</keyword>
<reference evidence="1 2" key="1">
    <citation type="submission" date="2023-11" db="EMBL/GenBank/DDBJ databases">
        <authorList>
            <person name="Hedman E."/>
            <person name="Englund M."/>
            <person name="Stromberg M."/>
            <person name="Nyberg Akerstrom W."/>
            <person name="Nylinder S."/>
            <person name="Jareborg N."/>
            <person name="Kallberg Y."/>
            <person name="Kronander E."/>
        </authorList>
    </citation>
    <scope>NUCLEOTIDE SEQUENCE [LARGE SCALE GENOMIC DNA]</scope>
</reference>
<accession>A0AAV1K6K3</accession>
<dbReference type="EMBL" id="CAVLGL010000001">
    <property type="protein sequence ID" value="CAK1578736.1"/>
    <property type="molecule type" value="Genomic_DNA"/>
</dbReference>
<evidence type="ECO:0000313" key="2">
    <source>
        <dbReference type="Proteomes" id="UP001314205"/>
    </source>
</evidence>
<evidence type="ECO:0000313" key="1">
    <source>
        <dbReference type="EMBL" id="CAK1578736.1"/>
    </source>
</evidence>
<protein>
    <submittedName>
        <fullName evidence="1">Uncharacterized protein</fullName>
    </submittedName>
</protein>
<proteinExistence type="predicted"/>
<name>A0AAV1K6K3_9NEOP</name>
<gene>
    <name evidence="1" type="ORF">PARMNEM_LOCUS778</name>
</gene>
<sequence>MDEDLVFLLDSPILRWEILNIREGVHEINKNRQINGEFFNLYEELRLYPRKFFEYTRMSVATFDYVLSKISFKSTRGDTNFRKSISREEKLFITLRFLSKRTAFRALA</sequence>
<organism evidence="1 2">
    <name type="scientific">Parnassius mnemosyne</name>
    <name type="common">clouded apollo</name>
    <dbReference type="NCBI Taxonomy" id="213953"/>
    <lineage>
        <taxon>Eukaryota</taxon>
        <taxon>Metazoa</taxon>
        <taxon>Ecdysozoa</taxon>
        <taxon>Arthropoda</taxon>
        <taxon>Hexapoda</taxon>
        <taxon>Insecta</taxon>
        <taxon>Pterygota</taxon>
        <taxon>Neoptera</taxon>
        <taxon>Endopterygota</taxon>
        <taxon>Lepidoptera</taxon>
        <taxon>Glossata</taxon>
        <taxon>Ditrysia</taxon>
        <taxon>Papilionoidea</taxon>
        <taxon>Papilionidae</taxon>
        <taxon>Parnassiinae</taxon>
        <taxon>Parnassini</taxon>
        <taxon>Parnassius</taxon>
        <taxon>Driopa</taxon>
    </lineage>
</organism>
<dbReference type="Proteomes" id="UP001314205">
    <property type="component" value="Unassembled WGS sequence"/>
</dbReference>
<dbReference type="AlphaFoldDB" id="A0AAV1K6K3"/>
<comment type="caution">
    <text evidence="1">The sequence shown here is derived from an EMBL/GenBank/DDBJ whole genome shotgun (WGS) entry which is preliminary data.</text>
</comment>